<keyword evidence="2" id="KW-1185">Reference proteome</keyword>
<dbReference type="SUPFAM" id="SSF102198">
    <property type="entry name" value="Putative cyclase"/>
    <property type="match status" value="1"/>
</dbReference>
<evidence type="ECO:0000313" key="1">
    <source>
        <dbReference type="EMBL" id="MFD2420834.1"/>
    </source>
</evidence>
<dbReference type="Gene3D" id="3.50.30.50">
    <property type="entry name" value="Putative cyclase"/>
    <property type="match status" value="1"/>
</dbReference>
<protein>
    <submittedName>
        <fullName evidence="1">Cyclase family protein</fullName>
    </submittedName>
</protein>
<dbReference type="Pfam" id="PF04199">
    <property type="entry name" value="Cyclase"/>
    <property type="match status" value="1"/>
</dbReference>
<accession>A0ABW5G0L8</accession>
<evidence type="ECO:0000313" key="2">
    <source>
        <dbReference type="Proteomes" id="UP001597417"/>
    </source>
</evidence>
<dbReference type="Proteomes" id="UP001597417">
    <property type="component" value="Unassembled WGS sequence"/>
</dbReference>
<sequence length="332" mass="36285">MNQSEPKVPRYEELRRRTDAPPGSSWYLFGKDDQLGTLNFLTPQRALEAAALVKRGRVFNLDYPVNTFVPSLAGTRPPTEHHIFSNNPNHRDDWLDSFYLQSTSQIDGLRHIRHPKHGFYGGVADDAIDVGTSDLGIGKVAEKGIVGRGILLDAVRYFDSVGEPLDPDTNRGITAAELDAMAAHFGVEVKSGDILLLHTGMAEHWIRCTPEERAARTGSPGLGQSEEMLAWLWDHQISLAVSDNGGLESFPVDPSSGWVDPDEPPPPRGVTHNGMMHRPLIALLGMLLGELWKLDELAEDCAADGIYEFMVTAKPLNIKGGVGSPPNALAVK</sequence>
<dbReference type="RefSeq" id="WP_378269086.1">
    <property type="nucleotide sequence ID" value="NZ_JBHUKR010000020.1"/>
</dbReference>
<name>A0ABW5G0L8_9PSEU</name>
<dbReference type="PANTHER" id="PTHR34861">
    <property type="match status" value="1"/>
</dbReference>
<proteinExistence type="predicted"/>
<organism evidence="1 2">
    <name type="scientific">Amycolatopsis pigmentata</name>
    <dbReference type="NCBI Taxonomy" id="450801"/>
    <lineage>
        <taxon>Bacteria</taxon>
        <taxon>Bacillati</taxon>
        <taxon>Actinomycetota</taxon>
        <taxon>Actinomycetes</taxon>
        <taxon>Pseudonocardiales</taxon>
        <taxon>Pseudonocardiaceae</taxon>
        <taxon>Amycolatopsis</taxon>
    </lineage>
</organism>
<dbReference type="InterPro" id="IPR007325">
    <property type="entry name" value="KFase/CYL"/>
</dbReference>
<dbReference type="PANTHER" id="PTHR34861:SF11">
    <property type="entry name" value="CYCLASE"/>
    <property type="match status" value="1"/>
</dbReference>
<reference evidence="2" key="1">
    <citation type="journal article" date="2019" name="Int. J. Syst. Evol. Microbiol.">
        <title>The Global Catalogue of Microorganisms (GCM) 10K type strain sequencing project: providing services to taxonomists for standard genome sequencing and annotation.</title>
        <authorList>
            <consortium name="The Broad Institute Genomics Platform"/>
            <consortium name="The Broad Institute Genome Sequencing Center for Infectious Disease"/>
            <person name="Wu L."/>
            <person name="Ma J."/>
        </authorList>
    </citation>
    <scope>NUCLEOTIDE SEQUENCE [LARGE SCALE GENOMIC DNA]</scope>
    <source>
        <strain evidence="2">CGMCC 4.7645</strain>
    </source>
</reference>
<dbReference type="EMBL" id="JBHUKR010000020">
    <property type="protein sequence ID" value="MFD2420834.1"/>
    <property type="molecule type" value="Genomic_DNA"/>
</dbReference>
<gene>
    <name evidence="1" type="ORF">ACFSXZ_31340</name>
</gene>
<comment type="caution">
    <text evidence="1">The sequence shown here is derived from an EMBL/GenBank/DDBJ whole genome shotgun (WGS) entry which is preliminary data.</text>
</comment>
<dbReference type="InterPro" id="IPR037175">
    <property type="entry name" value="KFase_sf"/>
</dbReference>